<accession>A0A4R3HU81</accession>
<evidence type="ECO:0000313" key="2">
    <source>
        <dbReference type="Proteomes" id="UP000295793"/>
    </source>
</evidence>
<name>A0A4R3HU81_9GAMM</name>
<dbReference type="AlphaFoldDB" id="A0A4R3HU81"/>
<sequence>MNSSDSKLLKKVSQLERKLESGISETEREGYVPNKYGTYDSLLLRNKLFEMYSELVNKHPSEEYFQYLQASSYWRAKSYAEALKIYDQVILANGLYRVASLKMQSCILFEIEEFEVAEEKYELYKQEARAAGENVWREKVSDLYPGS</sequence>
<gene>
    <name evidence="1" type="ORF">BCF53_12250</name>
</gene>
<keyword evidence="2" id="KW-1185">Reference proteome</keyword>
<comment type="caution">
    <text evidence="1">The sequence shown here is derived from an EMBL/GenBank/DDBJ whole genome shotgun (WGS) entry which is preliminary data.</text>
</comment>
<dbReference type="InterPro" id="IPR011990">
    <property type="entry name" value="TPR-like_helical_dom_sf"/>
</dbReference>
<dbReference type="Gene3D" id="1.25.40.10">
    <property type="entry name" value="Tetratricopeptide repeat domain"/>
    <property type="match status" value="1"/>
</dbReference>
<dbReference type="RefSeq" id="WP_132703695.1">
    <property type="nucleotide sequence ID" value="NZ_SLZR01000022.1"/>
</dbReference>
<dbReference type="EMBL" id="SLZR01000022">
    <property type="protein sequence ID" value="TCS36776.1"/>
    <property type="molecule type" value="Genomic_DNA"/>
</dbReference>
<protein>
    <recommendedName>
        <fullName evidence="3">Tetratricopeptide repeat protein</fullName>
    </recommendedName>
</protein>
<dbReference type="Proteomes" id="UP000295793">
    <property type="component" value="Unassembled WGS sequence"/>
</dbReference>
<reference evidence="1 2" key="1">
    <citation type="submission" date="2019-03" db="EMBL/GenBank/DDBJ databases">
        <title>Genomic Encyclopedia of Archaeal and Bacterial Type Strains, Phase II (KMG-II): from individual species to whole genera.</title>
        <authorList>
            <person name="Goeker M."/>
        </authorList>
    </citation>
    <scope>NUCLEOTIDE SEQUENCE [LARGE SCALE GENOMIC DNA]</scope>
    <source>
        <strain evidence="1 2">DSM 15388</strain>
    </source>
</reference>
<evidence type="ECO:0000313" key="1">
    <source>
        <dbReference type="EMBL" id="TCS36776.1"/>
    </source>
</evidence>
<dbReference type="SUPFAM" id="SSF48452">
    <property type="entry name" value="TPR-like"/>
    <property type="match status" value="1"/>
</dbReference>
<evidence type="ECO:0008006" key="3">
    <source>
        <dbReference type="Google" id="ProtNLM"/>
    </source>
</evidence>
<organism evidence="1 2">
    <name type="scientific">Reinekea marinisedimentorum</name>
    <dbReference type="NCBI Taxonomy" id="230495"/>
    <lineage>
        <taxon>Bacteria</taxon>
        <taxon>Pseudomonadati</taxon>
        <taxon>Pseudomonadota</taxon>
        <taxon>Gammaproteobacteria</taxon>
        <taxon>Oceanospirillales</taxon>
        <taxon>Saccharospirillaceae</taxon>
        <taxon>Reinekea</taxon>
    </lineage>
</organism>
<proteinExistence type="predicted"/>